<accession>M7B104</accession>
<organism evidence="1 2">
    <name type="scientific">Chelonia mydas</name>
    <name type="common">Green sea-turtle</name>
    <name type="synonym">Chelonia agassizi</name>
    <dbReference type="NCBI Taxonomy" id="8469"/>
    <lineage>
        <taxon>Eukaryota</taxon>
        <taxon>Metazoa</taxon>
        <taxon>Chordata</taxon>
        <taxon>Craniata</taxon>
        <taxon>Vertebrata</taxon>
        <taxon>Euteleostomi</taxon>
        <taxon>Archelosauria</taxon>
        <taxon>Testudinata</taxon>
        <taxon>Testudines</taxon>
        <taxon>Cryptodira</taxon>
        <taxon>Durocryptodira</taxon>
        <taxon>Americhelydia</taxon>
        <taxon>Chelonioidea</taxon>
        <taxon>Cheloniidae</taxon>
        <taxon>Chelonia</taxon>
    </lineage>
</organism>
<reference evidence="2" key="1">
    <citation type="journal article" date="2013" name="Nat. Genet.">
        <title>The draft genomes of soft-shell turtle and green sea turtle yield insights into the development and evolution of the turtle-specific body plan.</title>
        <authorList>
            <person name="Wang Z."/>
            <person name="Pascual-Anaya J."/>
            <person name="Zadissa A."/>
            <person name="Li W."/>
            <person name="Niimura Y."/>
            <person name="Huang Z."/>
            <person name="Li C."/>
            <person name="White S."/>
            <person name="Xiong Z."/>
            <person name="Fang D."/>
            <person name="Wang B."/>
            <person name="Ming Y."/>
            <person name="Chen Y."/>
            <person name="Zheng Y."/>
            <person name="Kuraku S."/>
            <person name="Pignatelli M."/>
            <person name="Herrero J."/>
            <person name="Beal K."/>
            <person name="Nozawa M."/>
            <person name="Li Q."/>
            <person name="Wang J."/>
            <person name="Zhang H."/>
            <person name="Yu L."/>
            <person name="Shigenobu S."/>
            <person name="Wang J."/>
            <person name="Liu J."/>
            <person name="Flicek P."/>
            <person name="Searle S."/>
            <person name="Wang J."/>
            <person name="Kuratani S."/>
            <person name="Yin Y."/>
            <person name="Aken B."/>
            <person name="Zhang G."/>
            <person name="Irie N."/>
        </authorList>
    </citation>
    <scope>NUCLEOTIDE SEQUENCE [LARGE SCALE GENOMIC DNA]</scope>
</reference>
<keyword evidence="2" id="KW-1185">Reference proteome</keyword>
<name>M7B104_CHEMY</name>
<dbReference type="AlphaFoldDB" id="M7B104"/>
<evidence type="ECO:0000313" key="2">
    <source>
        <dbReference type="Proteomes" id="UP000031443"/>
    </source>
</evidence>
<dbReference type="EMBL" id="KB586438">
    <property type="protein sequence ID" value="EMP25753.1"/>
    <property type="molecule type" value="Genomic_DNA"/>
</dbReference>
<proteinExistence type="predicted"/>
<protein>
    <submittedName>
        <fullName evidence="1">Uncharacterized protein</fullName>
    </submittedName>
</protein>
<gene>
    <name evidence="1" type="ORF">UY3_17169</name>
</gene>
<sequence length="450" mass="51388">MGQTNGKPHNHGQELTGDMDLARLCSHPQPLSMETLQSVRDTLESRGVLDEELRAGFERAWKEFPREPPCVQNNARMVIQGDETELTFLSGKGKCQIRISDNGACYEVKEPTAQVYLARLRSRPQKLSTKSLRDVRDALEKWELLDEDLRAGFERALEEFPREPRCVQRSARMVIQSDETELVFVSGQGECEITVSEGDREPCYEVKEPAVAVYLERLRTRPQRLSVGKLERIRGRLESWEVMTKELRRCFDLVLREFPKEPKRVRDNTWMCVTWEETKLRLISEDGDCEVSVTCCDGKPSYEAKVKSWEMYQERMRHSEQPLSIENLEGVRREVRGLAETPEKVKEALNVAVRDFSAEPGCLQENARLVIECPGGEMVFVSGKGENKVNVCIIDGKVSYSVSATVWVTVIKMCQKLLHRLWEALLNFIPQGLDKVLGKALVKVLPNLMG</sequence>
<dbReference type="Proteomes" id="UP000031443">
    <property type="component" value="Unassembled WGS sequence"/>
</dbReference>
<evidence type="ECO:0000313" key="1">
    <source>
        <dbReference type="EMBL" id="EMP25753.1"/>
    </source>
</evidence>